<dbReference type="AlphaFoldDB" id="A0A0E9WLI3"/>
<name>A0A0E9WLI3_ANGAN</name>
<reference evidence="1" key="2">
    <citation type="journal article" date="2015" name="Fish Shellfish Immunol.">
        <title>Early steps in the European eel (Anguilla anguilla)-Vibrio vulnificus interaction in the gills: Role of the RtxA13 toxin.</title>
        <authorList>
            <person name="Callol A."/>
            <person name="Pajuelo D."/>
            <person name="Ebbesson L."/>
            <person name="Teles M."/>
            <person name="MacKenzie S."/>
            <person name="Amaro C."/>
        </authorList>
    </citation>
    <scope>NUCLEOTIDE SEQUENCE</scope>
</reference>
<organism evidence="1">
    <name type="scientific">Anguilla anguilla</name>
    <name type="common">European freshwater eel</name>
    <name type="synonym">Muraena anguilla</name>
    <dbReference type="NCBI Taxonomy" id="7936"/>
    <lineage>
        <taxon>Eukaryota</taxon>
        <taxon>Metazoa</taxon>
        <taxon>Chordata</taxon>
        <taxon>Craniata</taxon>
        <taxon>Vertebrata</taxon>
        <taxon>Euteleostomi</taxon>
        <taxon>Actinopterygii</taxon>
        <taxon>Neopterygii</taxon>
        <taxon>Teleostei</taxon>
        <taxon>Anguilliformes</taxon>
        <taxon>Anguillidae</taxon>
        <taxon>Anguilla</taxon>
    </lineage>
</organism>
<protein>
    <submittedName>
        <fullName evidence="1">Uncharacterized protein</fullName>
    </submittedName>
</protein>
<sequence length="36" mass="4047">MVSMLKMLCDPLLLAQMTSYESKLCSTKHTVQSDRG</sequence>
<proteinExistence type="predicted"/>
<accession>A0A0E9WLI3</accession>
<dbReference type="EMBL" id="GBXM01017406">
    <property type="protein sequence ID" value="JAH91171.1"/>
    <property type="molecule type" value="Transcribed_RNA"/>
</dbReference>
<reference evidence="1" key="1">
    <citation type="submission" date="2014-11" db="EMBL/GenBank/DDBJ databases">
        <authorList>
            <person name="Amaro Gonzalez C."/>
        </authorList>
    </citation>
    <scope>NUCLEOTIDE SEQUENCE</scope>
</reference>
<evidence type="ECO:0000313" key="1">
    <source>
        <dbReference type="EMBL" id="JAH91171.1"/>
    </source>
</evidence>